<dbReference type="InterPro" id="IPR040161">
    <property type="entry name" value="FB224"/>
</dbReference>
<dbReference type="Proteomes" id="UP000483820">
    <property type="component" value="Chromosome II"/>
</dbReference>
<dbReference type="CTD" id="9826926"/>
<dbReference type="PANTHER" id="PTHR23015:SF4">
    <property type="entry name" value="DUF38 DOMAIN-CONTAINING PROTEIN-RELATED"/>
    <property type="match status" value="1"/>
</dbReference>
<name>A0A6A5HDK8_CAERE</name>
<comment type="caution">
    <text evidence="3">The sequence shown here is derived from an EMBL/GenBank/DDBJ whole genome shotgun (WGS) entry which is preliminary data.</text>
</comment>
<proteinExistence type="predicted"/>
<evidence type="ECO:0000259" key="2">
    <source>
        <dbReference type="Pfam" id="PF01827"/>
    </source>
</evidence>
<accession>A0A6A5HDK8</accession>
<dbReference type="InterPro" id="IPR002900">
    <property type="entry name" value="DUF38/FTH_CAE_spp"/>
</dbReference>
<gene>
    <name evidence="3" type="ORF">GCK72_004411</name>
</gene>
<protein>
    <recommendedName>
        <fullName evidence="5">F-box domain-containing protein</fullName>
    </recommendedName>
</protein>
<dbReference type="AlphaFoldDB" id="A0A6A5HDK8"/>
<dbReference type="GeneID" id="9826926"/>
<evidence type="ECO:0000313" key="3">
    <source>
        <dbReference type="EMBL" id="KAF1764463.1"/>
    </source>
</evidence>
<dbReference type="PANTHER" id="PTHR23015">
    <property type="entry name" value="UNCHARACTERIZED C.ELEGANS PROTEIN"/>
    <property type="match status" value="1"/>
</dbReference>
<dbReference type="RefSeq" id="XP_053588858.1">
    <property type="nucleotide sequence ID" value="XM_053724664.1"/>
</dbReference>
<dbReference type="EMBL" id="WUAV01000002">
    <property type="protein sequence ID" value="KAF1764463.1"/>
    <property type="molecule type" value="Genomic_DNA"/>
</dbReference>
<dbReference type="GO" id="GO:0045087">
    <property type="term" value="P:innate immune response"/>
    <property type="evidence" value="ECO:0007669"/>
    <property type="project" value="TreeGrafter"/>
</dbReference>
<evidence type="ECO:0008006" key="5">
    <source>
        <dbReference type="Google" id="ProtNLM"/>
    </source>
</evidence>
<dbReference type="Pfam" id="PF01827">
    <property type="entry name" value="FTH"/>
    <property type="match status" value="1"/>
</dbReference>
<organism evidence="3 4">
    <name type="scientific">Caenorhabditis remanei</name>
    <name type="common">Caenorhabditis vulgaris</name>
    <dbReference type="NCBI Taxonomy" id="31234"/>
    <lineage>
        <taxon>Eukaryota</taxon>
        <taxon>Metazoa</taxon>
        <taxon>Ecdysozoa</taxon>
        <taxon>Nematoda</taxon>
        <taxon>Chromadorea</taxon>
        <taxon>Rhabditida</taxon>
        <taxon>Rhabditina</taxon>
        <taxon>Rhabditomorpha</taxon>
        <taxon>Rhabditoidea</taxon>
        <taxon>Rhabditidae</taxon>
        <taxon>Peloderinae</taxon>
        <taxon>Caenorhabditis</taxon>
    </lineage>
</organism>
<dbReference type="Pfam" id="PF00646">
    <property type="entry name" value="F-box"/>
    <property type="match status" value="1"/>
</dbReference>
<dbReference type="KEGG" id="crq:GCK72_004411"/>
<evidence type="ECO:0000259" key="1">
    <source>
        <dbReference type="Pfam" id="PF00646"/>
    </source>
</evidence>
<reference evidence="3 4" key="1">
    <citation type="submission" date="2019-12" db="EMBL/GenBank/DDBJ databases">
        <title>Chromosome-level assembly of the Caenorhabditis remanei genome.</title>
        <authorList>
            <person name="Teterina A.A."/>
            <person name="Willis J.H."/>
            <person name="Phillips P.C."/>
        </authorList>
    </citation>
    <scope>NUCLEOTIDE SEQUENCE [LARGE SCALE GENOMIC DNA]</scope>
    <source>
        <strain evidence="3 4">PX506</strain>
        <tissue evidence="3">Whole organism</tissue>
    </source>
</reference>
<evidence type="ECO:0000313" key="4">
    <source>
        <dbReference type="Proteomes" id="UP000483820"/>
    </source>
</evidence>
<dbReference type="InterPro" id="IPR001810">
    <property type="entry name" value="F-box_dom"/>
</dbReference>
<feature type="domain" description="F-box" evidence="1">
    <location>
        <begin position="11"/>
        <end position="50"/>
    </location>
</feature>
<feature type="domain" description="DUF38" evidence="2">
    <location>
        <begin position="156"/>
        <end position="288"/>
    </location>
</feature>
<sequence length="349" mass="40355">MSAEYPSEKCLLMMPDVVMNKLLGLLDFPAVQCLRKTCHTMRNFIDTVKPDSALINLYITVEPNCITSLYFFDETSIEIKYCQNGEGCDVEWRGRDSRTQKKLLESEDFVDIASKDIISVLTNQKSVMKSLKLDAFRCPNDILEKQQDLLYLVSQQFLSNLESHLASKPRKLQVKTFRTKVVNVAQVLHILPHLDVKNLAIGNGRKVNYDAVINIQELVELEQWKKLDTLNIYRFCVDLRIGDLVHLEKCFVKYETVDTAMIEELKEAFRISSHLEFFRIEHGQPDIQHLMNPRYAGPHIHSDQFDHVTHSWFFSVSTPKRVLNVSLCPYEIEFDLDWLVDVPVGATIN</sequence>